<gene>
    <name evidence="1" type="ORF">NQ315_017385</name>
</gene>
<comment type="caution">
    <text evidence="1">The sequence shown here is derived from an EMBL/GenBank/DDBJ whole genome shotgun (WGS) entry which is preliminary data.</text>
</comment>
<dbReference type="Proteomes" id="UP001159042">
    <property type="component" value="Unassembled WGS sequence"/>
</dbReference>
<evidence type="ECO:0000313" key="1">
    <source>
        <dbReference type="EMBL" id="KAJ8914686.1"/>
    </source>
</evidence>
<dbReference type="EMBL" id="JANEYG010000066">
    <property type="protein sequence ID" value="KAJ8914686.1"/>
    <property type="molecule type" value="Genomic_DNA"/>
</dbReference>
<protein>
    <submittedName>
        <fullName evidence="1">Uncharacterized protein</fullName>
    </submittedName>
</protein>
<reference evidence="1 2" key="1">
    <citation type="journal article" date="2023" name="Insect Mol. Biol.">
        <title>Genome sequencing provides insights into the evolution of gene families encoding plant cell wall-degrading enzymes in longhorned beetles.</title>
        <authorList>
            <person name="Shin N.R."/>
            <person name="Okamura Y."/>
            <person name="Kirsch R."/>
            <person name="Pauchet Y."/>
        </authorList>
    </citation>
    <scope>NUCLEOTIDE SEQUENCE [LARGE SCALE GENOMIC DNA]</scope>
    <source>
        <strain evidence="1">EAD_L_NR</strain>
    </source>
</reference>
<proteinExistence type="predicted"/>
<organism evidence="1 2">
    <name type="scientific">Exocentrus adspersus</name>
    <dbReference type="NCBI Taxonomy" id="1586481"/>
    <lineage>
        <taxon>Eukaryota</taxon>
        <taxon>Metazoa</taxon>
        <taxon>Ecdysozoa</taxon>
        <taxon>Arthropoda</taxon>
        <taxon>Hexapoda</taxon>
        <taxon>Insecta</taxon>
        <taxon>Pterygota</taxon>
        <taxon>Neoptera</taxon>
        <taxon>Endopterygota</taxon>
        <taxon>Coleoptera</taxon>
        <taxon>Polyphaga</taxon>
        <taxon>Cucujiformia</taxon>
        <taxon>Chrysomeloidea</taxon>
        <taxon>Cerambycidae</taxon>
        <taxon>Lamiinae</taxon>
        <taxon>Acanthocinini</taxon>
        <taxon>Exocentrus</taxon>
    </lineage>
</organism>
<accession>A0AAV8VK06</accession>
<sequence length="97" mass="11614">MKSVLFLDANRNLEILEKWRHSIPRDNNYLNNISSANYIFTLKMLFGTKKLYCLMVMKLLRNERLYPILREGAIPQIFPNLPSYFQQEEKKSLLFLD</sequence>
<name>A0AAV8VK06_9CUCU</name>
<keyword evidence="2" id="KW-1185">Reference proteome</keyword>
<evidence type="ECO:0000313" key="2">
    <source>
        <dbReference type="Proteomes" id="UP001159042"/>
    </source>
</evidence>
<dbReference type="AlphaFoldDB" id="A0AAV8VK06"/>